<comment type="caution">
    <text evidence="1">The sequence shown here is derived from an EMBL/GenBank/DDBJ whole genome shotgun (WGS) entry which is preliminary data.</text>
</comment>
<dbReference type="EMBL" id="MHTX01000051">
    <property type="protein sequence ID" value="OHA66823.1"/>
    <property type="molecule type" value="Genomic_DNA"/>
</dbReference>
<name>A0A1G2R211_9BACT</name>
<accession>A0A1G2R211</accession>
<reference evidence="1 2" key="1">
    <citation type="journal article" date="2016" name="Nat. Commun.">
        <title>Thousands of microbial genomes shed light on interconnected biogeochemical processes in an aquifer system.</title>
        <authorList>
            <person name="Anantharaman K."/>
            <person name="Brown C.T."/>
            <person name="Hug L.A."/>
            <person name="Sharon I."/>
            <person name="Castelle C.J."/>
            <person name="Probst A.J."/>
            <person name="Thomas B.C."/>
            <person name="Singh A."/>
            <person name="Wilkins M.J."/>
            <person name="Karaoz U."/>
            <person name="Brodie E.L."/>
            <person name="Williams K.H."/>
            <person name="Hubbard S.S."/>
            <person name="Banfield J.F."/>
        </authorList>
    </citation>
    <scope>NUCLEOTIDE SEQUENCE [LARGE SCALE GENOMIC DNA]</scope>
</reference>
<sequence>MPTAVAGALIGGGIGLAAQFGADTMSGNWSSWQSYAGAAAGGAVQGAVWGSGAGVVSLLYGGALSGLAQGGVREGLNFASGNGFDASSVGGDVGISAFSNLAGGALLRTVGVPAIAGVTSGRNSFDAITQSIFTKLQNGTISSVSLSTNAKMGVSYGINNAYSTGIQTLIQARQQAAQSYNATLSGGGSSPNSGSLWVTPSGAVVTWGGSLVSGPAAQSTPMTK</sequence>
<dbReference type="Proteomes" id="UP000179258">
    <property type="component" value="Unassembled WGS sequence"/>
</dbReference>
<evidence type="ECO:0000313" key="2">
    <source>
        <dbReference type="Proteomes" id="UP000179258"/>
    </source>
</evidence>
<gene>
    <name evidence="1" type="ORF">A3D59_00100</name>
</gene>
<dbReference type="AlphaFoldDB" id="A0A1G2R211"/>
<proteinExistence type="predicted"/>
<protein>
    <submittedName>
        <fullName evidence="1">Uncharacterized protein</fullName>
    </submittedName>
</protein>
<organism evidence="1 2">
    <name type="scientific">Candidatus Wildermuthbacteria bacterium RIFCSPHIGHO2_02_FULL_47_17</name>
    <dbReference type="NCBI Taxonomy" id="1802452"/>
    <lineage>
        <taxon>Bacteria</taxon>
        <taxon>Candidatus Wildermuthiibacteriota</taxon>
    </lineage>
</organism>
<evidence type="ECO:0000313" key="1">
    <source>
        <dbReference type="EMBL" id="OHA66823.1"/>
    </source>
</evidence>